<keyword evidence="3 5" id="KW-1133">Transmembrane helix</keyword>
<evidence type="ECO:0000313" key="7">
    <source>
        <dbReference type="Proteomes" id="UP001162162"/>
    </source>
</evidence>
<evidence type="ECO:0000256" key="5">
    <source>
        <dbReference type="SAM" id="Phobius"/>
    </source>
</evidence>
<reference evidence="6" key="1">
    <citation type="journal article" date="2023" name="Insect Mol. Biol.">
        <title>Genome sequencing provides insights into the evolution of gene families encoding plant cell wall-degrading enzymes in longhorned beetles.</title>
        <authorList>
            <person name="Shin N.R."/>
            <person name="Okamura Y."/>
            <person name="Kirsch R."/>
            <person name="Pauchet Y."/>
        </authorList>
    </citation>
    <scope>NUCLEOTIDE SEQUENCE</scope>
    <source>
        <strain evidence="6">AMC_N1</strain>
    </source>
</reference>
<dbReference type="EMBL" id="JAPWTK010000257">
    <property type="protein sequence ID" value="KAJ8944324.1"/>
    <property type="molecule type" value="Genomic_DNA"/>
</dbReference>
<dbReference type="AlphaFoldDB" id="A0AAV8XZ26"/>
<keyword evidence="2 5" id="KW-0812">Transmembrane</keyword>
<dbReference type="GO" id="GO:0016020">
    <property type="term" value="C:membrane"/>
    <property type="evidence" value="ECO:0007669"/>
    <property type="project" value="UniProtKB-SubCell"/>
</dbReference>
<name>A0AAV8XZ26_9CUCU</name>
<organism evidence="6 7">
    <name type="scientific">Aromia moschata</name>
    <dbReference type="NCBI Taxonomy" id="1265417"/>
    <lineage>
        <taxon>Eukaryota</taxon>
        <taxon>Metazoa</taxon>
        <taxon>Ecdysozoa</taxon>
        <taxon>Arthropoda</taxon>
        <taxon>Hexapoda</taxon>
        <taxon>Insecta</taxon>
        <taxon>Pterygota</taxon>
        <taxon>Neoptera</taxon>
        <taxon>Endopterygota</taxon>
        <taxon>Coleoptera</taxon>
        <taxon>Polyphaga</taxon>
        <taxon>Cucujiformia</taxon>
        <taxon>Chrysomeloidea</taxon>
        <taxon>Cerambycidae</taxon>
        <taxon>Cerambycinae</taxon>
        <taxon>Callichromatini</taxon>
        <taxon>Aromia</taxon>
    </lineage>
</organism>
<comment type="subcellular location">
    <subcellularLocation>
        <location evidence="1">Membrane</location>
        <topology evidence="1">Multi-pass membrane protein</topology>
    </subcellularLocation>
</comment>
<feature type="transmembrane region" description="Helical" evidence="5">
    <location>
        <begin position="107"/>
        <end position="128"/>
    </location>
</feature>
<evidence type="ECO:0000313" key="6">
    <source>
        <dbReference type="EMBL" id="KAJ8944324.1"/>
    </source>
</evidence>
<keyword evidence="7" id="KW-1185">Reference proteome</keyword>
<dbReference type="Pfam" id="PF09799">
    <property type="entry name" value="Transmemb_17"/>
    <property type="match status" value="1"/>
</dbReference>
<comment type="caution">
    <text evidence="6">The sequence shown here is derived from an EMBL/GenBank/DDBJ whole genome shotgun (WGS) entry which is preliminary data.</text>
</comment>
<dbReference type="Proteomes" id="UP001162162">
    <property type="component" value="Unassembled WGS sequence"/>
</dbReference>
<dbReference type="InterPro" id="IPR019184">
    <property type="entry name" value="Uncharacterised_TM-17"/>
</dbReference>
<accession>A0AAV8XZ26</accession>
<proteinExistence type="predicted"/>
<evidence type="ECO:0000256" key="4">
    <source>
        <dbReference type="ARBA" id="ARBA00023136"/>
    </source>
</evidence>
<evidence type="ECO:0000256" key="2">
    <source>
        <dbReference type="ARBA" id="ARBA00022692"/>
    </source>
</evidence>
<evidence type="ECO:0000256" key="1">
    <source>
        <dbReference type="ARBA" id="ARBA00004141"/>
    </source>
</evidence>
<evidence type="ECO:0000256" key="3">
    <source>
        <dbReference type="ARBA" id="ARBA00022989"/>
    </source>
</evidence>
<sequence>MKVDTEVMFECLIHLNMFYYPVFATCESIMTAAKYRSIIDTPNILQDGAVVFTKLAVELVKILLFRRFKEERRRIVTAVVVLLTCVTLAALFYAFYEQDPVLKLETILNSLTVLLASTEVVFGILDILPCCQKKHHY</sequence>
<protein>
    <submittedName>
        <fullName evidence="6">Uncharacterized protein</fullName>
    </submittedName>
</protein>
<keyword evidence="4 5" id="KW-0472">Membrane</keyword>
<gene>
    <name evidence="6" type="ORF">NQ318_016131</name>
</gene>
<feature type="transmembrane region" description="Helical" evidence="5">
    <location>
        <begin position="75"/>
        <end position="95"/>
    </location>
</feature>